<accession>A0AAU7KN82</accession>
<dbReference type="EMBL" id="CP098827">
    <property type="protein sequence ID" value="XBO73160.1"/>
    <property type="molecule type" value="Genomic_DNA"/>
</dbReference>
<protein>
    <submittedName>
        <fullName evidence="1">Type I secretion C-terminal target domain-containing protein</fullName>
    </submittedName>
</protein>
<proteinExistence type="predicted"/>
<evidence type="ECO:0000313" key="1">
    <source>
        <dbReference type="EMBL" id="XBO73160.1"/>
    </source>
</evidence>
<dbReference type="NCBIfam" id="TIGR03661">
    <property type="entry name" value="T1SS_VCA0849"/>
    <property type="match status" value="1"/>
</dbReference>
<dbReference type="AlphaFoldDB" id="A0AAU7KN82"/>
<gene>
    <name evidence="1" type="ORF">NFG58_09025</name>
</gene>
<name>A0AAU7KN82_9GAMM</name>
<sequence>MADFTVGEYGVEAEADRLDLADLLQGADEDNLADYLQASQDGDDTLLSISSEGNLAAGGVNADQVVVLQGVQMGADGDAFLQNLLDDGQLRVE</sequence>
<dbReference type="InterPro" id="IPR019960">
    <property type="entry name" value="T1SS_VCA0849"/>
</dbReference>
<reference evidence="1" key="1">
    <citation type="submission" date="2022-06" db="EMBL/GenBank/DDBJ databases">
        <title>A novel DMS-producing enzyme.</title>
        <authorList>
            <person name="Zhang Y."/>
        </authorList>
    </citation>
    <scope>NUCLEOTIDE SEQUENCE</scope>
    <source>
        <strain evidence="1">RT37</strain>
    </source>
</reference>
<organism evidence="1">
    <name type="scientific">Halomonas sp. RT37</name>
    <dbReference type="NCBI Taxonomy" id="2950872"/>
    <lineage>
        <taxon>Bacteria</taxon>
        <taxon>Pseudomonadati</taxon>
        <taxon>Pseudomonadota</taxon>
        <taxon>Gammaproteobacteria</taxon>
        <taxon>Oceanospirillales</taxon>
        <taxon>Halomonadaceae</taxon>
        <taxon>Halomonas</taxon>
    </lineage>
</organism>